<feature type="domain" description="Phage capsid-like C-terminal" evidence="3">
    <location>
        <begin position="189"/>
        <end position="453"/>
    </location>
</feature>
<evidence type="ECO:0000256" key="1">
    <source>
        <dbReference type="ARBA" id="ARBA00004328"/>
    </source>
</evidence>
<dbReference type="SUPFAM" id="SSF56563">
    <property type="entry name" value="Major capsid protein gp5"/>
    <property type="match status" value="1"/>
</dbReference>
<keyword evidence="5" id="KW-1185">Reference proteome</keyword>
<dbReference type="Pfam" id="PF05065">
    <property type="entry name" value="Phage_capsid"/>
    <property type="match status" value="1"/>
</dbReference>
<evidence type="ECO:0000313" key="4">
    <source>
        <dbReference type="EMBL" id="MBK1660747.1"/>
    </source>
</evidence>
<dbReference type="Gene3D" id="3.30.2400.10">
    <property type="entry name" value="Major capsid protein gp5"/>
    <property type="match status" value="1"/>
</dbReference>
<evidence type="ECO:0000313" key="5">
    <source>
        <dbReference type="Proteomes" id="UP000697995"/>
    </source>
</evidence>
<dbReference type="EMBL" id="NRSG01000208">
    <property type="protein sequence ID" value="MBK1660747.1"/>
    <property type="molecule type" value="Genomic_DNA"/>
</dbReference>
<accession>A0ABS1D1S1</accession>
<gene>
    <name evidence="4" type="ORF">CKO45_21220</name>
</gene>
<proteinExistence type="predicted"/>
<organism evidence="4 5">
    <name type="scientific">Paracraurococcus ruber</name>
    <dbReference type="NCBI Taxonomy" id="77675"/>
    <lineage>
        <taxon>Bacteria</taxon>
        <taxon>Pseudomonadati</taxon>
        <taxon>Pseudomonadota</taxon>
        <taxon>Alphaproteobacteria</taxon>
        <taxon>Acetobacterales</taxon>
        <taxon>Roseomonadaceae</taxon>
        <taxon>Paracraurococcus</taxon>
    </lineage>
</organism>
<feature type="region of interest" description="Disordered" evidence="2">
    <location>
        <begin position="1"/>
        <end position="27"/>
    </location>
</feature>
<evidence type="ECO:0000259" key="3">
    <source>
        <dbReference type="Pfam" id="PF05065"/>
    </source>
</evidence>
<comment type="caution">
    <text evidence="4">The sequence shown here is derived from an EMBL/GenBank/DDBJ whole genome shotgun (WGS) entry which is preliminary data.</text>
</comment>
<feature type="compositionally biased region" description="Gly residues" evidence="2">
    <location>
        <begin position="1"/>
        <end position="10"/>
    </location>
</feature>
<name>A0ABS1D1S1_9PROT</name>
<comment type="subcellular location">
    <subcellularLocation>
        <location evidence="1">Virion</location>
    </subcellularLocation>
</comment>
<dbReference type="InterPro" id="IPR024455">
    <property type="entry name" value="Phage_capsid"/>
</dbReference>
<dbReference type="NCBIfam" id="TIGR01554">
    <property type="entry name" value="major_cap_HK97"/>
    <property type="match status" value="1"/>
</dbReference>
<dbReference type="Proteomes" id="UP000697995">
    <property type="component" value="Unassembled WGS sequence"/>
</dbReference>
<dbReference type="InterPro" id="IPR054612">
    <property type="entry name" value="Phage_capsid-like_C"/>
</dbReference>
<sequence>MALSAGGGFVRSGQSGRRHARSDSASPHLFPLRRRSVLMTLRELLERRAAIAAEMRTILDKPSGENGDLSAEQSTRFDALKSEMAGLERRVERQSVLEEAERRMQGTPLTNHPGQFSQMVGEFRLAAALAGLAGIPGVDFGREREVSQELARRSGRDPRGLFVPMEALVERRALQANAMTQGGALTVTQTADVIEPLRARTVCGKLGATFLTDLVGALEIPRITTPSTTAWVAEGVSLTSQTGPRFGSITMAPRTVGALVEFSRKLLLSTSISVENLLRRDLTEQIGIAVDAAAMAGSGTGAEPRGILNTPNVRSLAFNSTATAANLATDIAAVIATPPSLNVISNTLGWAMNPRVPAFLTALRDANSNRVYPNVAVAGLEGYPVATTTSLPTTNGDTKANGIFGNWSDLFIGMWGVMDLTANPYGDAFKRGGVEIRAMLDCDVSVRYPESFVRTMNMPISALAV</sequence>
<evidence type="ECO:0000256" key="2">
    <source>
        <dbReference type="SAM" id="MobiDB-lite"/>
    </source>
</evidence>
<dbReference type="Gene3D" id="3.30.2320.10">
    <property type="entry name" value="hypothetical protein PF0899 domain"/>
    <property type="match status" value="1"/>
</dbReference>
<protein>
    <submittedName>
        <fullName evidence="4">Phage major capsid protein</fullName>
    </submittedName>
</protein>
<reference evidence="4 5" key="1">
    <citation type="journal article" date="2020" name="Microorganisms">
        <title>Osmotic Adaptation and Compatible Solute Biosynthesis of Phototrophic Bacteria as Revealed from Genome Analyses.</title>
        <authorList>
            <person name="Imhoff J.F."/>
            <person name="Rahn T."/>
            <person name="Kunzel S."/>
            <person name="Keller A."/>
            <person name="Neulinger S.C."/>
        </authorList>
    </citation>
    <scope>NUCLEOTIDE SEQUENCE [LARGE SCALE GENOMIC DNA]</scope>
    <source>
        <strain evidence="4 5">DSM 15382</strain>
    </source>
</reference>